<dbReference type="Proteomes" id="UP000694257">
    <property type="component" value="Chromosome"/>
</dbReference>
<sequence length="132" mass="14577">MIDIGTRIPPLRRRIEQADMIAYAGATWDWHRLHYDTGYVTERGLPAPVIDGQLFGALLAEQLLDWIGPRARITRLHFRFRAMAFAGETVCCTGEVIETDPDGALVVRQQVAVAGDRPRVIVAPAGATVLPE</sequence>
<evidence type="ECO:0000259" key="1">
    <source>
        <dbReference type="Pfam" id="PF01575"/>
    </source>
</evidence>
<evidence type="ECO:0000313" key="3">
    <source>
        <dbReference type="Proteomes" id="UP000694257"/>
    </source>
</evidence>
<protein>
    <recommendedName>
        <fullName evidence="1">MaoC-like domain-containing protein</fullName>
    </recommendedName>
</protein>
<proteinExistence type="predicted"/>
<keyword evidence="3" id="KW-1185">Reference proteome</keyword>
<evidence type="ECO:0000313" key="2">
    <source>
        <dbReference type="EMBL" id="QXN92990.1"/>
    </source>
</evidence>
<dbReference type="Pfam" id="PF01575">
    <property type="entry name" value="MaoC_dehydratas"/>
    <property type="match status" value="1"/>
</dbReference>
<gene>
    <name evidence="2" type="ORF">KV110_07735</name>
</gene>
<organism evidence="2 3">
    <name type="scientific">Nocardia iowensis</name>
    <dbReference type="NCBI Taxonomy" id="204891"/>
    <lineage>
        <taxon>Bacteria</taxon>
        <taxon>Bacillati</taxon>
        <taxon>Actinomycetota</taxon>
        <taxon>Actinomycetes</taxon>
        <taxon>Mycobacteriales</taxon>
        <taxon>Nocardiaceae</taxon>
        <taxon>Nocardia</taxon>
    </lineage>
</organism>
<dbReference type="InterPro" id="IPR002539">
    <property type="entry name" value="MaoC-like_dom"/>
</dbReference>
<accession>A0ABX8RXA2</accession>
<dbReference type="RefSeq" id="WP_218474665.1">
    <property type="nucleotide sequence ID" value="NZ_BAABJN010000001.1"/>
</dbReference>
<feature type="domain" description="MaoC-like" evidence="1">
    <location>
        <begin position="12"/>
        <end position="98"/>
    </location>
</feature>
<reference evidence="2 3" key="1">
    <citation type="submission" date="2021-07" db="EMBL/GenBank/DDBJ databases">
        <title>Whole Genome Sequence of Nocardia Iowensis.</title>
        <authorList>
            <person name="Lamm A."/>
            <person name="Collins-Fairclough A.M."/>
            <person name="Bunk B."/>
            <person name="Sproer C."/>
        </authorList>
    </citation>
    <scope>NUCLEOTIDE SEQUENCE [LARGE SCALE GENOMIC DNA]</scope>
    <source>
        <strain evidence="2 3">NRRL 5646</strain>
    </source>
</reference>
<name>A0ABX8RXA2_NOCIO</name>
<dbReference type="EMBL" id="CP078145">
    <property type="protein sequence ID" value="QXN92990.1"/>
    <property type="molecule type" value="Genomic_DNA"/>
</dbReference>